<dbReference type="PANTHER" id="PTHR10989:SF16">
    <property type="entry name" value="AT02829P-RELATED"/>
    <property type="match status" value="1"/>
</dbReference>
<evidence type="ECO:0000256" key="4">
    <source>
        <dbReference type="ARBA" id="ARBA00023136"/>
    </source>
</evidence>
<evidence type="ECO:0000256" key="2">
    <source>
        <dbReference type="ARBA" id="ARBA00022692"/>
    </source>
</evidence>
<dbReference type="HOGENOM" id="CLU_087038_0_0_1"/>
<evidence type="ECO:0000256" key="3">
    <source>
        <dbReference type="ARBA" id="ARBA00022989"/>
    </source>
</evidence>
<proteinExistence type="predicted"/>
<accession>C5MHL9</accession>
<dbReference type="GeneID" id="8299555"/>
<feature type="transmembrane region" description="Helical" evidence="5">
    <location>
        <begin position="80"/>
        <end position="98"/>
    </location>
</feature>
<dbReference type="KEGG" id="ctp:CTRG_05236"/>
<dbReference type="EMBL" id="GG692402">
    <property type="protein sequence ID" value="EER30784.1"/>
    <property type="molecule type" value="Genomic_DNA"/>
</dbReference>
<comment type="subcellular location">
    <subcellularLocation>
        <location evidence="1">Endomembrane system</location>
        <topology evidence="1">Multi-pass membrane protein</topology>
    </subcellularLocation>
</comment>
<dbReference type="Pfam" id="PF04750">
    <property type="entry name" value="Far-17a_AIG1"/>
    <property type="match status" value="1"/>
</dbReference>
<dbReference type="RefSeq" id="XP_002550938.1">
    <property type="nucleotide sequence ID" value="XM_002550892.1"/>
</dbReference>
<evidence type="ECO:0008006" key="8">
    <source>
        <dbReference type="Google" id="ProtNLM"/>
    </source>
</evidence>
<keyword evidence="4 5" id="KW-0472">Membrane</keyword>
<dbReference type="Proteomes" id="UP000002037">
    <property type="component" value="Unassembled WGS sequence"/>
</dbReference>
<keyword evidence="3 5" id="KW-1133">Transmembrane helix</keyword>
<keyword evidence="2 5" id="KW-0812">Transmembrane</keyword>
<dbReference type="eggNOG" id="KOG3989">
    <property type="taxonomic scope" value="Eukaryota"/>
</dbReference>
<feature type="transmembrane region" description="Helical" evidence="5">
    <location>
        <begin position="12"/>
        <end position="30"/>
    </location>
</feature>
<organism evidence="6 7">
    <name type="scientific">Candida tropicalis (strain ATCC MYA-3404 / T1)</name>
    <name type="common">Yeast</name>
    <dbReference type="NCBI Taxonomy" id="294747"/>
    <lineage>
        <taxon>Eukaryota</taxon>
        <taxon>Fungi</taxon>
        <taxon>Dikarya</taxon>
        <taxon>Ascomycota</taxon>
        <taxon>Saccharomycotina</taxon>
        <taxon>Pichiomycetes</taxon>
        <taxon>Debaryomycetaceae</taxon>
        <taxon>Candida/Lodderomyces clade</taxon>
        <taxon>Candida</taxon>
    </lineage>
</organism>
<dbReference type="AlphaFoldDB" id="C5MHL9"/>
<feature type="transmembrane region" description="Helical" evidence="5">
    <location>
        <begin position="149"/>
        <end position="168"/>
    </location>
</feature>
<evidence type="ECO:0000256" key="5">
    <source>
        <dbReference type="SAM" id="Phobius"/>
    </source>
</evidence>
<keyword evidence="7" id="KW-1185">Reference proteome</keyword>
<dbReference type="InterPro" id="IPR006838">
    <property type="entry name" value="ADTRP_AIG1"/>
</dbReference>
<dbReference type="GO" id="GO:0016020">
    <property type="term" value="C:membrane"/>
    <property type="evidence" value="ECO:0007669"/>
    <property type="project" value="InterPro"/>
</dbReference>
<feature type="transmembrane region" description="Helical" evidence="5">
    <location>
        <begin position="50"/>
        <end position="68"/>
    </location>
</feature>
<gene>
    <name evidence="6" type="ORF">CTRG_05236</name>
</gene>
<dbReference type="VEuPathDB" id="FungiDB:CTRG_05236"/>
<dbReference type="PANTHER" id="PTHR10989">
    <property type="entry name" value="ANDROGEN-INDUCED PROTEIN 1-RELATED"/>
    <property type="match status" value="1"/>
</dbReference>
<reference evidence="6 7" key="1">
    <citation type="journal article" date="2009" name="Nature">
        <title>Evolution of pathogenicity and sexual reproduction in eight Candida genomes.</title>
        <authorList>
            <person name="Butler G."/>
            <person name="Rasmussen M.D."/>
            <person name="Lin M.F."/>
            <person name="Santos M.A."/>
            <person name="Sakthikumar S."/>
            <person name="Munro C.A."/>
            <person name="Rheinbay E."/>
            <person name="Grabherr M."/>
            <person name="Forche A."/>
            <person name="Reedy J.L."/>
            <person name="Agrafioti I."/>
            <person name="Arnaud M.B."/>
            <person name="Bates S."/>
            <person name="Brown A.J."/>
            <person name="Brunke S."/>
            <person name="Costanzo M.C."/>
            <person name="Fitzpatrick D.A."/>
            <person name="de Groot P.W."/>
            <person name="Harris D."/>
            <person name="Hoyer L.L."/>
            <person name="Hube B."/>
            <person name="Klis F.M."/>
            <person name="Kodira C."/>
            <person name="Lennard N."/>
            <person name="Logue M.E."/>
            <person name="Martin R."/>
            <person name="Neiman A.M."/>
            <person name="Nikolaou E."/>
            <person name="Quail M.A."/>
            <person name="Quinn J."/>
            <person name="Santos M.C."/>
            <person name="Schmitzberger F.F."/>
            <person name="Sherlock G."/>
            <person name="Shah P."/>
            <person name="Silverstein K.A."/>
            <person name="Skrzypek M.S."/>
            <person name="Soll D."/>
            <person name="Staggs R."/>
            <person name="Stansfield I."/>
            <person name="Stumpf M.P."/>
            <person name="Sudbery P.E."/>
            <person name="Srikantha T."/>
            <person name="Zeng Q."/>
            <person name="Berman J."/>
            <person name="Berriman M."/>
            <person name="Heitman J."/>
            <person name="Gow N.A."/>
            <person name="Lorenz M.C."/>
            <person name="Birren B.W."/>
            <person name="Kellis M."/>
            <person name="Cuomo C.A."/>
        </authorList>
    </citation>
    <scope>NUCLEOTIDE SEQUENCE [LARGE SCALE GENOMIC DNA]</scope>
    <source>
        <strain evidence="7">ATCC MYA-3404 / T1</strain>
    </source>
</reference>
<dbReference type="GO" id="GO:0012505">
    <property type="term" value="C:endomembrane system"/>
    <property type="evidence" value="ECO:0007669"/>
    <property type="project" value="UniProtKB-SubCell"/>
</dbReference>
<feature type="transmembrane region" description="Helical" evidence="5">
    <location>
        <begin position="188"/>
        <end position="207"/>
    </location>
</feature>
<sequence length="234" mass="26570">MSRRVVGNPVIIAIDVVSVAVGLYGVVNVLKLELSEDLQNAGHFQFLTNLSLIYTVGVFIIGLVGHLTRSSFLFDLKNNLHPVALALESIVAIVYWPLRLFWLELLTKNPENFSLALSVDLSIHLMPVVSLLIDYLVFMPRWTIRNNTALGLITFLTTAYWFLLKYLVDTENGGRYPYAFMDMESDGLRMVVFGVVGVVAFLQFLFMRSIYDFIVAKTELADREIDRELSRKNL</sequence>
<protein>
    <recommendedName>
        <fullName evidence="8">FAR-17a/AIG1-like protein</fullName>
    </recommendedName>
</protein>
<dbReference type="OrthoDB" id="1898221at2759"/>
<feature type="transmembrane region" description="Helical" evidence="5">
    <location>
        <begin position="113"/>
        <end position="137"/>
    </location>
</feature>
<evidence type="ECO:0000256" key="1">
    <source>
        <dbReference type="ARBA" id="ARBA00004127"/>
    </source>
</evidence>
<evidence type="ECO:0000313" key="6">
    <source>
        <dbReference type="EMBL" id="EER30784.1"/>
    </source>
</evidence>
<evidence type="ECO:0000313" key="7">
    <source>
        <dbReference type="Proteomes" id="UP000002037"/>
    </source>
</evidence>
<name>C5MHL9_CANTT</name>